<proteinExistence type="predicted"/>
<dbReference type="AlphaFoldDB" id="A0A0F8YYE6"/>
<dbReference type="EMBL" id="LAZR01050851">
    <property type="protein sequence ID" value="KKK86428.1"/>
    <property type="molecule type" value="Genomic_DNA"/>
</dbReference>
<feature type="non-terminal residue" evidence="1">
    <location>
        <position position="1"/>
    </location>
</feature>
<accession>A0A0F8YYE6</accession>
<evidence type="ECO:0000313" key="1">
    <source>
        <dbReference type="EMBL" id="KKK86428.1"/>
    </source>
</evidence>
<protein>
    <submittedName>
        <fullName evidence="1">Uncharacterized protein</fullName>
    </submittedName>
</protein>
<comment type="caution">
    <text evidence="1">The sequence shown here is derived from an EMBL/GenBank/DDBJ whole genome shotgun (WGS) entry which is preliminary data.</text>
</comment>
<reference evidence="1" key="1">
    <citation type="journal article" date="2015" name="Nature">
        <title>Complex archaea that bridge the gap between prokaryotes and eukaryotes.</title>
        <authorList>
            <person name="Spang A."/>
            <person name="Saw J.H."/>
            <person name="Jorgensen S.L."/>
            <person name="Zaremba-Niedzwiedzka K."/>
            <person name="Martijn J."/>
            <person name="Lind A.E."/>
            <person name="van Eijk R."/>
            <person name="Schleper C."/>
            <person name="Guy L."/>
            <person name="Ettema T.J."/>
        </authorList>
    </citation>
    <scope>NUCLEOTIDE SEQUENCE</scope>
</reference>
<gene>
    <name evidence="1" type="ORF">LCGC14_2763370</name>
</gene>
<sequence length="169" mass="18572">IEQELASPESLRGKFLSVSAYLKLGPAIASKTGRITIRQVGDTPESDFSVSASLNGELFQRLHVVDFIDNSVTAVFIRIEVDTTNPSTVVGFIEGVQASVGRILTEFEWPERIRKIDDGSVNLEGTIGGDITFTGDTIFTGDSTFEGNMAWQWPPPFDIFTNVRLITRT</sequence>
<name>A0A0F8YYE6_9ZZZZ</name>
<organism evidence="1">
    <name type="scientific">marine sediment metagenome</name>
    <dbReference type="NCBI Taxonomy" id="412755"/>
    <lineage>
        <taxon>unclassified sequences</taxon>
        <taxon>metagenomes</taxon>
        <taxon>ecological metagenomes</taxon>
    </lineage>
</organism>